<dbReference type="Gene3D" id="1.10.10.10">
    <property type="entry name" value="Winged helix-like DNA-binding domain superfamily/Winged helix DNA-binding domain"/>
    <property type="match status" value="1"/>
</dbReference>
<organism evidence="1 2">
    <name type="scientific">Rhizophagus irregularis</name>
    <dbReference type="NCBI Taxonomy" id="588596"/>
    <lineage>
        <taxon>Eukaryota</taxon>
        <taxon>Fungi</taxon>
        <taxon>Fungi incertae sedis</taxon>
        <taxon>Mucoromycota</taxon>
        <taxon>Glomeromycotina</taxon>
        <taxon>Glomeromycetes</taxon>
        <taxon>Glomerales</taxon>
        <taxon>Glomeraceae</taxon>
        <taxon>Rhizophagus</taxon>
    </lineage>
</organism>
<accession>A0A2N0PCD2</accession>
<dbReference type="SUPFAM" id="SSF46785">
    <property type="entry name" value="Winged helix' DNA-binding domain"/>
    <property type="match status" value="1"/>
</dbReference>
<reference evidence="1 2" key="1">
    <citation type="submission" date="2016-04" db="EMBL/GenBank/DDBJ databases">
        <title>Genome analyses suggest a sexual origin of heterokaryosis in a supposedly ancient asexual fungus.</title>
        <authorList>
            <person name="Ropars J."/>
            <person name="Sedzielewska K."/>
            <person name="Noel J."/>
            <person name="Charron P."/>
            <person name="Farinelli L."/>
            <person name="Marton T."/>
            <person name="Kruger M."/>
            <person name="Pelin A."/>
            <person name="Brachmann A."/>
            <person name="Corradi N."/>
        </authorList>
    </citation>
    <scope>NUCLEOTIDE SEQUENCE [LARGE SCALE GENOMIC DNA]</scope>
    <source>
        <strain evidence="1 2">A5</strain>
    </source>
</reference>
<dbReference type="Proteomes" id="UP000232722">
    <property type="component" value="Unassembled WGS sequence"/>
</dbReference>
<reference evidence="1 2" key="2">
    <citation type="submission" date="2017-09" db="EMBL/GenBank/DDBJ databases">
        <title>Extensive intraspecific genome diversity in a model arbuscular mycorrhizal fungus.</title>
        <authorList>
            <person name="Chen E.C."/>
            <person name="Morin E."/>
            <person name="Beaudet D."/>
            <person name="Noel J."/>
            <person name="Ndikumana S."/>
            <person name="Charron P."/>
            <person name="St-Onge C."/>
            <person name="Giorgi J."/>
            <person name="Grigoriev I.V."/>
            <person name="Roux C."/>
            <person name="Martin F.M."/>
            <person name="Corradi N."/>
        </authorList>
    </citation>
    <scope>NUCLEOTIDE SEQUENCE [LARGE SCALE GENOMIC DNA]</scope>
    <source>
        <strain evidence="1 2">A5</strain>
    </source>
</reference>
<gene>
    <name evidence="1" type="ORF">RhiirA5_422200</name>
</gene>
<protein>
    <submittedName>
        <fullName evidence="1">Uncharacterized protein</fullName>
    </submittedName>
</protein>
<proteinExistence type="predicted"/>
<dbReference type="EMBL" id="LLXJ01001004">
    <property type="protein sequence ID" value="PKC04492.1"/>
    <property type="molecule type" value="Genomic_DNA"/>
</dbReference>
<comment type="caution">
    <text evidence="1">The sequence shown here is derived from an EMBL/GenBank/DDBJ whole genome shotgun (WGS) entry which is preliminary data.</text>
</comment>
<evidence type="ECO:0000313" key="1">
    <source>
        <dbReference type="EMBL" id="PKC04492.1"/>
    </source>
</evidence>
<sequence length="166" mass="19485">MSCEVLLHLWNNGIHNVKELHRLTNIPKSTIYDNIKKLKENGTIKHAGGMTDPKRLPPCTWSICVEVSYRTVGRHLSSIGYRVEWAKKYINNQWDKTVFTDKTAFQIFRNTIERWYKGVRPVWCMPKDCVEVSYRTIGRHLSSIGYVKRLPNATPMLMTETHKKHR</sequence>
<evidence type="ECO:0000313" key="2">
    <source>
        <dbReference type="Proteomes" id="UP000232722"/>
    </source>
</evidence>
<dbReference type="AlphaFoldDB" id="A0A2N0PCD2"/>
<dbReference type="InterPro" id="IPR036390">
    <property type="entry name" value="WH_DNA-bd_sf"/>
</dbReference>
<name>A0A2N0PCD2_9GLOM</name>
<dbReference type="InterPro" id="IPR036388">
    <property type="entry name" value="WH-like_DNA-bd_sf"/>
</dbReference>